<proteinExistence type="inferred from homology"/>
<evidence type="ECO:0000256" key="7">
    <source>
        <dbReference type="SAM" id="SignalP"/>
    </source>
</evidence>
<reference evidence="9" key="2">
    <citation type="journal article" date="2017" name="Nat. Plants">
        <title>The Aegilops tauschii genome reveals multiple impacts of transposons.</title>
        <authorList>
            <person name="Zhao G."/>
            <person name="Zou C."/>
            <person name="Li K."/>
            <person name="Wang K."/>
            <person name="Li T."/>
            <person name="Gao L."/>
            <person name="Zhang X."/>
            <person name="Wang H."/>
            <person name="Yang Z."/>
            <person name="Liu X."/>
            <person name="Jiang W."/>
            <person name="Mao L."/>
            <person name="Kong X."/>
            <person name="Jiao Y."/>
            <person name="Jia J."/>
        </authorList>
    </citation>
    <scope>NUCLEOTIDE SEQUENCE [LARGE SCALE GENOMIC DNA]</scope>
    <source>
        <strain evidence="9">cv. AL8/78</strain>
    </source>
</reference>
<evidence type="ECO:0000256" key="2">
    <source>
        <dbReference type="ARBA" id="ARBA00009965"/>
    </source>
</evidence>
<reference evidence="9" key="1">
    <citation type="journal article" date="2014" name="Science">
        <title>Ancient hybridizations among the ancestral genomes of bread wheat.</title>
        <authorList>
            <consortium name="International Wheat Genome Sequencing Consortium,"/>
            <person name="Marcussen T."/>
            <person name="Sandve S.R."/>
            <person name="Heier L."/>
            <person name="Spannagl M."/>
            <person name="Pfeifer M."/>
            <person name="Jakobsen K.S."/>
            <person name="Wulff B.B."/>
            <person name="Steuernagel B."/>
            <person name="Mayer K.F."/>
            <person name="Olsen O.A."/>
        </authorList>
    </citation>
    <scope>NUCLEOTIDE SEQUENCE [LARGE SCALE GENOMIC DNA]</scope>
    <source>
        <strain evidence="9">cv. AL8/78</strain>
    </source>
</reference>
<dbReference type="GO" id="GO:0034755">
    <property type="term" value="P:iron ion transmembrane transport"/>
    <property type="evidence" value="ECO:0007669"/>
    <property type="project" value="TreeGrafter"/>
</dbReference>
<dbReference type="EnsemblPlants" id="AET4Gv20161900.2">
    <property type="protein sequence ID" value="AET4Gv20161900.2"/>
    <property type="gene ID" value="AET4Gv20161900"/>
</dbReference>
<dbReference type="InterPro" id="IPR001046">
    <property type="entry name" value="NRAMP_fam"/>
</dbReference>
<accession>A0A453HEC0</accession>
<dbReference type="GO" id="GO:0016020">
    <property type="term" value="C:membrane"/>
    <property type="evidence" value="ECO:0007669"/>
    <property type="project" value="UniProtKB-SubCell"/>
</dbReference>
<dbReference type="PRINTS" id="PR00447">
    <property type="entry name" value="NATRESASSCMP"/>
</dbReference>
<dbReference type="Gramene" id="AET4Gv20161900.2">
    <property type="protein sequence ID" value="AET4Gv20161900.2"/>
    <property type="gene ID" value="AET4Gv20161900"/>
</dbReference>
<evidence type="ECO:0000256" key="6">
    <source>
        <dbReference type="SAM" id="Phobius"/>
    </source>
</evidence>
<name>A0A453HEC0_AEGTS</name>
<feature type="chain" id="PRO_5019417722" evidence="7">
    <location>
        <begin position="19"/>
        <end position="166"/>
    </location>
</feature>
<comment type="subcellular location">
    <subcellularLocation>
        <location evidence="1">Membrane</location>
        <topology evidence="1">Multi-pass membrane protein</topology>
    </subcellularLocation>
</comment>
<dbReference type="GO" id="GO:0005384">
    <property type="term" value="F:manganese ion transmembrane transporter activity"/>
    <property type="evidence" value="ECO:0007669"/>
    <property type="project" value="TreeGrafter"/>
</dbReference>
<dbReference type="PANTHER" id="PTHR11706">
    <property type="entry name" value="SOLUTE CARRIER PROTEIN FAMILY 11 MEMBER"/>
    <property type="match status" value="1"/>
</dbReference>
<sequence>MALVVPFMINLFVTTVFAKGFYGTEEARTIGLENAGQYLQEKFGGDYFPILSIWGVGLLAAGTSSTITGTYAGQFIMDGFLNWRLKKWMRAMITRSFAIVPTIVVALYFNASESALDVLNEWLNVLQSVQIPFSLIPLITLVSKEQVMGVFKIGLTTQVISHRILN</sequence>
<reference evidence="8" key="5">
    <citation type="journal article" date="2021" name="G3 (Bethesda)">
        <title>Aegilops tauschii genome assembly Aet v5.0 features greater sequence contiguity and improved annotation.</title>
        <authorList>
            <person name="Wang L."/>
            <person name="Zhu T."/>
            <person name="Rodriguez J.C."/>
            <person name="Deal K.R."/>
            <person name="Dubcovsky J."/>
            <person name="McGuire P.E."/>
            <person name="Lux T."/>
            <person name="Spannagl M."/>
            <person name="Mayer K.F.X."/>
            <person name="Baldrich P."/>
            <person name="Meyers B.C."/>
            <person name="Huo N."/>
            <person name="Gu Y.Q."/>
            <person name="Zhou H."/>
            <person name="Devos K.M."/>
            <person name="Bennetzen J.L."/>
            <person name="Unver T."/>
            <person name="Budak H."/>
            <person name="Gulick P.J."/>
            <person name="Galiba G."/>
            <person name="Kalapos B."/>
            <person name="Nelson D.R."/>
            <person name="Li P."/>
            <person name="You F.M."/>
            <person name="Luo M.C."/>
            <person name="Dvorak J."/>
        </authorList>
    </citation>
    <scope>NUCLEOTIDE SEQUENCE [LARGE SCALE GENOMIC DNA]</scope>
    <source>
        <strain evidence="8">cv. AL8/78</strain>
    </source>
</reference>
<keyword evidence="7" id="KW-0732">Signal</keyword>
<comment type="similarity">
    <text evidence="2">Belongs to the NRAMP (TC 2.A.55) family.</text>
</comment>
<protein>
    <submittedName>
        <fullName evidence="8">Uncharacterized protein</fullName>
    </submittedName>
</protein>
<evidence type="ECO:0000313" key="8">
    <source>
        <dbReference type="EnsemblPlants" id="AET4Gv20161900.2"/>
    </source>
</evidence>
<keyword evidence="5 6" id="KW-0472">Membrane</keyword>
<evidence type="ECO:0000256" key="3">
    <source>
        <dbReference type="ARBA" id="ARBA00022692"/>
    </source>
</evidence>
<evidence type="ECO:0000256" key="5">
    <source>
        <dbReference type="ARBA" id="ARBA00023136"/>
    </source>
</evidence>
<evidence type="ECO:0000256" key="1">
    <source>
        <dbReference type="ARBA" id="ARBA00004141"/>
    </source>
</evidence>
<reference evidence="8" key="4">
    <citation type="submission" date="2019-03" db="UniProtKB">
        <authorList>
            <consortium name="EnsemblPlants"/>
        </authorList>
    </citation>
    <scope>IDENTIFICATION</scope>
</reference>
<reference evidence="8" key="3">
    <citation type="journal article" date="2017" name="Nature">
        <title>Genome sequence of the progenitor of the wheat D genome Aegilops tauschii.</title>
        <authorList>
            <person name="Luo M.C."/>
            <person name="Gu Y.Q."/>
            <person name="Puiu D."/>
            <person name="Wang H."/>
            <person name="Twardziok S.O."/>
            <person name="Deal K.R."/>
            <person name="Huo N."/>
            <person name="Zhu T."/>
            <person name="Wang L."/>
            <person name="Wang Y."/>
            <person name="McGuire P.E."/>
            <person name="Liu S."/>
            <person name="Long H."/>
            <person name="Ramasamy R.K."/>
            <person name="Rodriguez J.C."/>
            <person name="Van S.L."/>
            <person name="Yuan L."/>
            <person name="Wang Z."/>
            <person name="Xia Z."/>
            <person name="Xiao L."/>
            <person name="Anderson O.D."/>
            <person name="Ouyang S."/>
            <person name="Liang Y."/>
            <person name="Zimin A.V."/>
            <person name="Pertea G."/>
            <person name="Qi P."/>
            <person name="Bennetzen J.L."/>
            <person name="Dai X."/>
            <person name="Dawson M.W."/>
            <person name="Muller H.G."/>
            <person name="Kugler K."/>
            <person name="Rivarola-Duarte L."/>
            <person name="Spannagl M."/>
            <person name="Mayer K.F.X."/>
            <person name="Lu F.H."/>
            <person name="Bevan M.W."/>
            <person name="Leroy P."/>
            <person name="Li P."/>
            <person name="You F.M."/>
            <person name="Sun Q."/>
            <person name="Liu Z."/>
            <person name="Lyons E."/>
            <person name="Wicker T."/>
            <person name="Salzberg S.L."/>
            <person name="Devos K.M."/>
            <person name="Dvorak J."/>
        </authorList>
    </citation>
    <scope>NUCLEOTIDE SEQUENCE [LARGE SCALE GENOMIC DNA]</scope>
    <source>
        <strain evidence="8">cv. AL8/78</strain>
    </source>
</reference>
<feature type="transmembrane region" description="Helical" evidence="6">
    <location>
        <begin position="92"/>
        <end position="110"/>
    </location>
</feature>
<evidence type="ECO:0000313" key="9">
    <source>
        <dbReference type="Proteomes" id="UP000015105"/>
    </source>
</evidence>
<dbReference type="AlphaFoldDB" id="A0A453HEC0"/>
<feature type="signal peptide" evidence="7">
    <location>
        <begin position="1"/>
        <end position="18"/>
    </location>
</feature>
<dbReference type="PANTHER" id="PTHR11706:SF76">
    <property type="entry name" value="METAL TRANSPORTER NRAMP3"/>
    <property type="match status" value="1"/>
</dbReference>
<keyword evidence="4 6" id="KW-1133">Transmembrane helix</keyword>
<keyword evidence="3 6" id="KW-0812">Transmembrane</keyword>
<dbReference type="Pfam" id="PF01566">
    <property type="entry name" value="Nramp"/>
    <property type="match status" value="1"/>
</dbReference>
<dbReference type="Proteomes" id="UP000015105">
    <property type="component" value="Chromosome 4D"/>
</dbReference>
<keyword evidence="9" id="KW-1185">Reference proteome</keyword>
<dbReference type="GO" id="GO:0015086">
    <property type="term" value="F:cadmium ion transmembrane transporter activity"/>
    <property type="evidence" value="ECO:0007669"/>
    <property type="project" value="TreeGrafter"/>
</dbReference>
<dbReference type="GO" id="GO:0005802">
    <property type="term" value="C:trans-Golgi network"/>
    <property type="evidence" value="ECO:0007669"/>
    <property type="project" value="TreeGrafter"/>
</dbReference>
<organism evidence="8 9">
    <name type="scientific">Aegilops tauschii subsp. strangulata</name>
    <name type="common">Goatgrass</name>
    <dbReference type="NCBI Taxonomy" id="200361"/>
    <lineage>
        <taxon>Eukaryota</taxon>
        <taxon>Viridiplantae</taxon>
        <taxon>Streptophyta</taxon>
        <taxon>Embryophyta</taxon>
        <taxon>Tracheophyta</taxon>
        <taxon>Spermatophyta</taxon>
        <taxon>Magnoliopsida</taxon>
        <taxon>Liliopsida</taxon>
        <taxon>Poales</taxon>
        <taxon>Poaceae</taxon>
        <taxon>BOP clade</taxon>
        <taxon>Pooideae</taxon>
        <taxon>Triticodae</taxon>
        <taxon>Triticeae</taxon>
        <taxon>Triticinae</taxon>
        <taxon>Aegilops</taxon>
    </lineage>
</organism>
<feature type="transmembrane region" description="Helical" evidence="6">
    <location>
        <begin position="47"/>
        <end position="71"/>
    </location>
</feature>
<evidence type="ECO:0000256" key="4">
    <source>
        <dbReference type="ARBA" id="ARBA00022989"/>
    </source>
</evidence>